<evidence type="ECO:0000313" key="7">
    <source>
        <dbReference type="Proteomes" id="UP000195981"/>
    </source>
</evidence>
<dbReference type="InterPro" id="IPR023772">
    <property type="entry name" value="DNA-bd_HTH_TetR-type_CS"/>
</dbReference>
<dbReference type="InterPro" id="IPR009057">
    <property type="entry name" value="Homeodomain-like_sf"/>
</dbReference>
<dbReference type="Gene3D" id="1.10.357.10">
    <property type="entry name" value="Tetracycline Repressor, domain 2"/>
    <property type="match status" value="1"/>
</dbReference>
<reference evidence="6 7" key="1">
    <citation type="submission" date="2017-02" db="EMBL/GenBank/DDBJ databases">
        <authorList>
            <person name="Peterson S.W."/>
        </authorList>
    </citation>
    <scope>NUCLEOTIDE SEQUENCE [LARGE SCALE GENOMIC DNA]</scope>
    <source>
        <strain evidence="6 7">CIP104813</strain>
    </source>
</reference>
<sequence length="212" mass="22752">MTPEADENPEPAAAPEPCGLRETKKRRTREAMHRAAVDLVAEHGSTRVTAEMIAERAGVSPRTFFNYWASKDEAVLGLSHERDARAVELLDQRPAGEDPVASLRAVMLQMTAAIPDDPDLRAAKRAVIEREPHLKQLSGRAMAALHADLTRTLVGRLEAQGEEGAEFRAQVLVQLAVAAARSAFALSMASGRPVAAELERVYAAVDAGAVGV</sequence>
<dbReference type="GO" id="GO:0000976">
    <property type="term" value="F:transcription cis-regulatory region binding"/>
    <property type="evidence" value="ECO:0007669"/>
    <property type="project" value="TreeGrafter"/>
</dbReference>
<dbReference type="Gene3D" id="1.10.10.60">
    <property type="entry name" value="Homeodomain-like"/>
    <property type="match status" value="1"/>
</dbReference>
<feature type="DNA-binding region" description="H-T-H motif" evidence="4">
    <location>
        <begin position="49"/>
        <end position="68"/>
    </location>
</feature>
<dbReference type="Proteomes" id="UP000195981">
    <property type="component" value="Unassembled WGS sequence"/>
</dbReference>
<evidence type="ECO:0000256" key="4">
    <source>
        <dbReference type="PROSITE-ProRule" id="PRU00335"/>
    </source>
</evidence>
<evidence type="ECO:0000313" key="6">
    <source>
        <dbReference type="EMBL" id="SLM92399.1"/>
    </source>
</evidence>
<accession>A0A1X6X1N8</accession>
<dbReference type="GO" id="GO:0003700">
    <property type="term" value="F:DNA-binding transcription factor activity"/>
    <property type="evidence" value="ECO:0007669"/>
    <property type="project" value="TreeGrafter"/>
</dbReference>
<dbReference type="Pfam" id="PF00440">
    <property type="entry name" value="TetR_N"/>
    <property type="match status" value="1"/>
</dbReference>
<evidence type="ECO:0000256" key="1">
    <source>
        <dbReference type="ARBA" id="ARBA00023015"/>
    </source>
</evidence>
<evidence type="ECO:0000256" key="2">
    <source>
        <dbReference type="ARBA" id="ARBA00023125"/>
    </source>
</evidence>
<dbReference type="PANTHER" id="PTHR30055">
    <property type="entry name" value="HTH-TYPE TRANSCRIPTIONAL REGULATOR RUTR"/>
    <property type="match status" value="1"/>
</dbReference>
<dbReference type="InterPro" id="IPR001647">
    <property type="entry name" value="HTH_TetR"/>
</dbReference>
<dbReference type="RefSeq" id="WP_159458018.1">
    <property type="nucleotide sequence ID" value="NZ_FWFG01000068.1"/>
</dbReference>
<name>A0A1X6X1N8_9MICO</name>
<dbReference type="SUPFAM" id="SSF46689">
    <property type="entry name" value="Homeodomain-like"/>
    <property type="match status" value="1"/>
</dbReference>
<organism evidence="6 7">
    <name type="scientific">Brachybacterium nesterenkovii</name>
    <dbReference type="NCBI Taxonomy" id="47847"/>
    <lineage>
        <taxon>Bacteria</taxon>
        <taxon>Bacillati</taxon>
        <taxon>Actinomycetota</taxon>
        <taxon>Actinomycetes</taxon>
        <taxon>Micrococcales</taxon>
        <taxon>Dermabacteraceae</taxon>
        <taxon>Brachybacterium</taxon>
    </lineage>
</organism>
<dbReference type="PROSITE" id="PS50977">
    <property type="entry name" value="HTH_TETR_2"/>
    <property type="match status" value="1"/>
</dbReference>
<gene>
    <name evidence="6" type="ORF">FM110_08135</name>
</gene>
<dbReference type="PROSITE" id="PS01081">
    <property type="entry name" value="HTH_TETR_1"/>
    <property type="match status" value="1"/>
</dbReference>
<dbReference type="PANTHER" id="PTHR30055:SF238">
    <property type="entry name" value="MYCOFACTOCIN BIOSYNTHESIS TRANSCRIPTIONAL REGULATOR MFTR-RELATED"/>
    <property type="match status" value="1"/>
</dbReference>
<dbReference type="EMBL" id="FWFG01000068">
    <property type="protein sequence ID" value="SLM92399.1"/>
    <property type="molecule type" value="Genomic_DNA"/>
</dbReference>
<keyword evidence="1" id="KW-0805">Transcription regulation</keyword>
<keyword evidence="3" id="KW-0804">Transcription</keyword>
<feature type="domain" description="HTH tetR-type" evidence="5">
    <location>
        <begin position="26"/>
        <end position="86"/>
    </location>
</feature>
<protein>
    <submittedName>
        <fullName evidence="6">Transcriptional regulator, TetR family</fullName>
    </submittedName>
</protein>
<proteinExistence type="predicted"/>
<keyword evidence="7" id="KW-1185">Reference proteome</keyword>
<dbReference type="OrthoDB" id="8688418at2"/>
<evidence type="ECO:0000259" key="5">
    <source>
        <dbReference type="PROSITE" id="PS50977"/>
    </source>
</evidence>
<evidence type="ECO:0000256" key="3">
    <source>
        <dbReference type="ARBA" id="ARBA00023163"/>
    </source>
</evidence>
<dbReference type="AlphaFoldDB" id="A0A1X6X1N8"/>
<dbReference type="InterPro" id="IPR050109">
    <property type="entry name" value="HTH-type_TetR-like_transc_reg"/>
</dbReference>
<keyword evidence="2 4" id="KW-0238">DNA-binding</keyword>